<dbReference type="Gene3D" id="3.30.70.360">
    <property type="match status" value="1"/>
</dbReference>
<dbReference type="InterPro" id="IPR052030">
    <property type="entry name" value="Peptidase_M20/M20A_hydrolases"/>
</dbReference>
<dbReference type="EMBL" id="DWWV01000018">
    <property type="protein sequence ID" value="HJC09402.1"/>
    <property type="molecule type" value="Genomic_DNA"/>
</dbReference>
<sequence>MSISKDQILQALNKHYSKAVALSLDLSDHPELPYEEYESSRKIAQILKDAGFQVTYPYAGYDTAFCGFLDNGEGPSAALLVEYDALPGIGHGCGHNLHGALSVLSGLGLMELKDSFKGKLYVIGTPAEEENGAKIGMAQQGIFDDMALAAMMHSTSGGLSVPDMDELSLRCYVVDFHGKTAHAVGAPWEGRSALAAGRKFLDLIDARRECFTPDVHVNSVILDGGQAPNIIPDFCRIRMEFRTDSMKKLEIMDEAVRKCADAAAMALDCTVTLTPGLSDFFDMVRTAPLENTVAQLLEKYGEKVGPIEAPSGSSDVGNVSYRCPAIQPLIAVTEETMALHTADFRNACRTDTAHQAMLSGAAVLTELFLKIYNEPDFCEKVKESWEAALHRKKG</sequence>
<dbReference type="GO" id="GO:0016805">
    <property type="term" value="F:dipeptidase activity"/>
    <property type="evidence" value="ECO:0007669"/>
    <property type="project" value="InterPro"/>
</dbReference>
<dbReference type="InterPro" id="IPR017144">
    <property type="entry name" value="Xaa-Arg_dipeptidase"/>
</dbReference>
<gene>
    <name evidence="3" type="ORF">H9935_01095</name>
</gene>
<protein>
    <recommendedName>
        <fullName evidence="1">Peptidase M20 domain-containing protein 2</fullName>
    </recommendedName>
</protein>
<organism evidence="3 4">
    <name type="scientific">Candidatus Blautia merdigallinarum</name>
    <dbReference type="NCBI Taxonomy" id="2838495"/>
    <lineage>
        <taxon>Bacteria</taxon>
        <taxon>Bacillati</taxon>
        <taxon>Bacillota</taxon>
        <taxon>Clostridia</taxon>
        <taxon>Lachnospirales</taxon>
        <taxon>Lachnospiraceae</taxon>
        <taxon>Blautia</taxon>
    </lineage>
</organism>
<evidence type="ECO:0000313" key="4">
    <source>
        <dbReference type="Proteomes" id="UP000823893"/>
    </source>
</evidence>
<evidence type="ECO:0000256" key="1">
    <source>
        <dbReference type="PIRNR" id="PIRNR037226"/>
    </source>
</evidence>
<dbReference type="SUPFAM" id="SSF53187">
    <property type="entry name" value="Zn-dependent exopeptidases"/>
    <property type="match status" value="1"/>
</dbReference>
<reference evidence="3" key="1">
    <citation type="journal article" date="2021" name="PeerJ">
        <title>Extensive microbial diversity within the chicken gut microbiome revealed by metagenomics and culture.</title>
        <authorList>
            <person name="Gilroy R."/>
            <person name="Ravi A."/>
            <person name="Getino M."/>
            <person name="Pursley I."/>
            <person name="Horton D.L."/>
            <person name="Alikhan N.F."/>
            <person name="Baker D."/>
            <person name="Gharbi K."/>
            <person name="Hall N."/>
            <person name="Watson M."/>
            <person name="Adriaenssens E.M."/>
            <person name="Foster-Nyarko E."/>
            <person name="Jarju S."/>
            <person name="Secka A."/>
            <person name="Antonio M."/>
            <person name="Oren A."/>
            <person name="Chaudhuri R.R."/>
            <person name="La Ragione R."/>
            <person name="Hildebrand F."/>
            <person name="Pallen M.J."/>
        </authorList>
    </citation>
    <scope>NUCLEOTIDE SEQUENCE</scope>
    <source>
        <strain evidence="3">ChiSxjej6B18-287</strain>
    </source>
</reference>
<comment type="similarity">
    <text evidence="1">Belongs to the peptidase M20A family.</text>
</comment>
<dbReference type="InterPro" id="IPR036264">
    <property type="entry name" value="Bact_exopeptidase_dim_dom"/>
</dbReference>
<dbReference type="Proteomes" id="UP000823893">
    <property type="component" value="Unassembled WGS sequence"/>
</dbReference>
<dbReference type="Gene3D" id="3.40.630.10">
    <property type="entry name" value="Zn peptidases"/>
    <property type="match status" value="1"/>
</dbReference>
<dbReference type="GO" id="GO:0005737">
    <property type="term" value="C:cytoplasm"/>
    <property type="evidence" value="ECO:0007669"/>
    <property type="project" value="TreeGrafter"/>
</dbReference>
<evidence type="ECO:0000259" key="2">
    <source>
        <dbReference type="Pfam" id="PF07687"/>
    </source>
</evidence>
<dbReference type="InterPro" id="IPR017439">
    <property type="entry name" value="Amidohydrolase"/>
</dbReference>
<dbReference type="Pfam" id="PF07687">
    <property type="entry name" value="M20_dimer"/>
    <property type="match status" value="1"/>
</dbReference>
<dbReference type="InterPro" id="IPR002933">
    <property type="entry name" value="Peptidase_M20"/>
</dbReference>
<reference evidence="3" key="2">
    <citation type="submission" date="2021-04" db="EMBL/GenBank/DDBJ databases">
        <authorList>
            <person name="Gilroy R."/>
        </authorList>
    </citation>
    <scope>NUCLEOTIDE SEQUENCE</scope>
    <source>
        <strain evidence="3">ChiSxjej6B18-287</strain>
    </source>
</reference>
<dbReference type="SUPFAM" id="SSF55031">
    <property type="entry name" value="Bacterial exopeptidase dimerisation domain"/>
    <property type="match status" value="1"/>
</dbReference>
<feature type="domain" description="Peptidase M20 dimerisation" evidence="2">
    <location>
        <begin position="172"/>
        <end position="263"/>
    </location>
</feature>
<proteinExistence type="inferred from homology"/>
<comment type="caution">
    <text evidence="3">The sequence shown here is derived from an EMBL/GenBank/DDBJ whole genome shotgun (WGS) entry which is preliminary data.</text>
</comment>
<evidence type="ECO:0000313" key="3">
    <source>
        <dbReference type="EMBL" id="HJC09402.1"/>
    </source>
</evidence>
<name>A0A9D2SIL5_9FIRM</name>
<dbReference type="PANTHER" id="PTHR30575:SF3">
    <property type="entry name" value="PEPTIDASE M20 DIMERISATION DOMAIN-CONTAINING PROTEIN"/>
    <property type="match status" value="1"/>
</dbReference>
<dbReference type="Pfam" id="PF01546">
    <property type="entry name" value="Peptidase_M20"/>
    <property type="match status" value="1"/>
</dbReference>
<dbReference type="NCBIfam" id="TIGR01891">
    <property type="entry name" value="amidohydrolases"/>
    <property type="match status" value="1"/>
</dbReference>
<dbReference type="GO" id="GO:0071713">
    <property type="term" value="F:para-aminobenzoyl-glutamate hydrolase activity"/>
    <property type="evidence" value="ECO:0007669"/>
    <property type="project" value="TreeGrafter"/>
</dbReference>
<dbReference type="PIRSF" id="PIRSF037226">
    <property type="entry name" value="Amidohydrolase_ACY1L2_prd"/>
    <property type="match status" value="1"/>
</dbReference>
<dbReference type="PANTHER" id="PTHR30575">
    <property type="entry name" value="PEPTIDASE M20"/>
    <property type="match status" value="1"/>
</dbReference>
<dbReference type="AlphaFoldDB" id="A0A9D2SIL5"/>
<dbReference type="InterPro" id="IPR011650">
    <property type="entry name" value="Peptidase_M20_dimer"/>
</dbReference>
<accession>A0A9D2SIL5</accession>
<dbReference type="GO" id="GO:0046657">
    <property type="term" value="P:folic acid catabolic process"/>
    <property type="evidence" value="ECO:0007669"/>
    <property type="project" value="TreeGrafter"/>
</dbReference>